<keyword evidence="1" id="KW-0472">Membrane</keyword>
<dbReference type="AlphaFoldDB" id="A0A9D4GBG6"/>
<feature type="transmembrane region" description="Helical" evidence="1">
    <location>
        <begin position="20"/>
        <end position="39"/>
    </location>
</feature>
<evidence type="ECO:0008006" key="4">
    <source>
        <dbReference type="Google" id="ProtNLM"/>
    </source>
</evidence>
<reference evidence="2" key="1">
    <citation type="journal article" date="2019" name="bioRxiv">
        <title>The Genome of the Zebra Mussel, Dreissena polymorpha: A Resource for Invasive Species Research.</title>
        <authorList>
            <person name="McCartney M.A."/>
            <person name="Auch B."/>
            <person name="Kono T."/>
            <person name="Mallez S."/>
            <person name="Zhang Y."/>
            <person name="Obille A."/>
            <person name="Becker A."/>
            <person name="Abrahante J.E."/>
            <person name="Garbe J."/>
            <person name="Badalamenti J.P."/>
            <person name="Herman A."/>
            <person name="Mangelson H."/>
            <person name="Liachko I."/>
            <person name="Sullivan S."/>
            <person name="Sone E.D."/>
            <person name="Koren S."/>
            <person name="Silverstein K.A.T."/>
            <person name="Beckman K.B."/>
            <person name="Gohl D.M."/>
        </authorList>
    </citation>
    <scope>NUCLEOTIDE SEQUENCE</scope>
    <source>
        <strain evidence="2">Duluth1</strain>
        <tissue evidence="2">Whole animal</tissue>
    </source>
</reference>
<evidence type="ECO:0000313" key="3">
    <source>
        <dbReference type="Proteomes" id="UP000828390"/>
    </source>
</evidence>
<comment type="caution">
    <text evidence="2">The sequence shown here is derived from an EMBL/GenBank/DDBJ whole genome shotgun (WGS) entry which is preliminary data.</text>
</comment>
<protein>
    <recommendedName>
        <fullName evidence="4">DNA-directed RNA polymerase</fullName>
    </recommendedName>
</protein>
<dbReference type="Proteomes" id="UP000828390">
    <property type="component" value="Unassembled WGS sequence"/>
</dbReference>
<gene>
    <name evidence="2" type="ORF">DPMN_140984</name>
</gene>
<proteinExistence type="predicted"/>
<keyword evidence="3" id="KW-1185">Reference proteome</keyword>
<sequence length="59" mass="6369">MRTADSGYLASVIMDTLKQLTVLFCGGLLVGDVPCSYLLNYNAFYCRKLNVQLSGSAAC</sequence>
<accession>A0A9D4GBG6</accession>
<name>A0A9D4GBG6_DREPO</name>
<dbReference type="EMBL" id="JAIWYP010000006">
    <property type="protein sequence ID" value="KAH3812549.1"/>
    <property type="molecule type" value="Genomic_DNA"/>
</dbReference>
<reference evidence="2" key="2">
    <citation type="submission" date="2020-11" db="EMBL/GenBank/DDBJ databases">
        <authorList>
            <person name="McCartney M.A."/>
            <person name="Auch B."/>
            <person name="Kono T."/>
            <person name="Mallez S."/>
            <person name="Becker A."/>
            <person name="Gohl D.M."/>
            <person name="Silverstein K.A.T."/>
            <person name="Koren S."/>
            <person name="Bechman K.B."/>
            <person name="Herman A."/>
            <person name="Abrahante J.E."/>
            <person name="Garbe J."/>
        </authorList>
    </citation>
    <scope>NUCLEOTIDE SEQUENCE</scope>
    <source>
        <strain evidence="2">Duluth1</strain>
        <tissue evidence="2">Whole animal</tissue>
    </source>
</reference>
<evidence type="ECO:0000313" key="2">
    <source>
        <dbReference type="EMBL" id="KAH3812549.1"/>
    </source>
</evidence>
<keyword evidence="1" id="KW-1133">Transmembrane helix</keyword>
<organism evidence="2 3">
    <name type="scientific">Dreissena polymorpha</name>
    <name type="common">Zebra mussel</name>
    <name type="synonym">Mytilus polymorpha</name>
    <dbReference type="NCBI Taxonomy" id="45954"/>
    <lineage>
        <taxon>Eukaryota</taxon>
        <taxon>Metazoa</taxon>
        <taxon>Spiralia</taxon>
        <taxon>Lophotrochozoa</taxon>
        <taxon>Mollusca</taxon>
        <taxon>Bivalvia</taxon>
        <taxon>Autobranchia</taxon>
        <taxon>Heteroconchia</taxon>
        <taxon>Euheterodonta</taxon>
        <taxon>Imparidentia</taxon>
        <taxon>Neoheterodontei</taxon>
        <taxon>Myida</taxon>
        <taxon>Dreissenoidea</taxon>
        <taxon>Dreissenidae</taxon>
        <taxon>Dreissena</taxon>
    </lineage>
</organism>
<keyword evidence="1" id="KW-0812">Transmembrane</keyword>
<evidence type="ECO:0000256" key="1">
    <source>
        <dbReference type="SAM" id="Phobius"/>
    </source>
</evidence>